<protein>
    <submittedName>
        <fullName evidence="2">Pimeloyl-ACP methyl ester carboxylesterase</fullName>
    </submittedName>
</protein>
<gene>
    <name evidence="2" type="ORF">SAMN02745664_10950</name>
</gene>
<dbReference type="Pfam" id="PF12697">
    <property type="entry name" value="Abhydrolase_6"/>
    <property type="match status" value="1"/>
</dbReference>
<feature type="domain" description="AB hydrolase-1" evidence="1">
    <location>
        <begin position="74"/>
        <end position="291"/>
    </location>
</feature>
<dbReference type="STRING" id="34061.B0189_07650"/>
<dbReference type="SUPFAM" id="SSF53474">
    <property type="entry name" value="alpha/beta-Hydrolases"/>
    <property type="match status" value="1"/>
</dbReference>
<dbReference type="EMBL" id="FTNU01000009">
    <property type="protein sequence ID" value="SIR94605.1"/>
    <property type="molecule type" value="Genomic_DNA"/>
</dbReference>
<organism evidence="2 3">
    <name type="scientific">Moraxella cuniculi DSM 21768</name>
    <dbReference type="NCBI Taxonomy" id="1122245"/>
    <lineage>
        <taxon>Bacteria</taxon>
        <taxon>Pseudomonadati</taxon>
        <taxon>Pseudomonadota</taxon>
        <taxon>Gammaproteobacteria</taxon>
        <taxon>Moraxellales</taxon>
        <taxon>Moraxellaceae</taxon>
        <taxon>Moraxella</taxon>
    </lineage>
</organism>
<dbReference type="RefSeq" id="WP_076555404.1">
    <property type="nucleotide sequence ID" value="NZ_FTNU01000009.1"/>
</dbReference>
<evidence type="ECO:0000259" key="1">
    <source>
        <dbReference type="Pfam" id="PF12697"/>
    </source>
</evidence>
<accession>A0A1N7F318</accession>
<dbReference type="InterPro" id="IPR029058">
    <property type="entry name" value="AB_hydrolase_fold"/>
</dbReference>
<evidence type="ECO:0000313" key="3">
    <source>
        <dbReference type="Proteomes" id="UP000187495"/>
    </source>
</evidence>
<dbReference type="Proteomes" id="UP000187495">
    <property type="component" value="Unassembled WGS sequence"/>
</dbReference>
<name>A0A1N7F318_9GAMM</name>
<dbReference type="Gene3D" id="3.40.50.1820">
    <property type="entry name" value="alpha/beta hydrolase"/>
    <property type="match status" value="1"/>
</dbReference>
<sequence>MTNFHPSNCLDTAALSTLPKSQLTGKPVLHFVHANGIPVGSYQPLLDCLADFFSISHLDKLGTHDEYAIDNHWQSLTRQVADSIQASCQTHGVSKLIAIGHSLGAMTTLQALPLQSKRISQAILLDPALLMTHRALLFDIAKLLDNCSKYFTKTEHYFGDKFSPAGKSKHRKDTFPSHQAAYLALRHKALFRDFDESCFEHYIRHGFVADGNGAVTLAIPKMAEVAIFRTMPSWYWRKKPQLPCPVGILAGKDSYFTRIGSYRAAQEKFALPVQYTTGSHMFVLEQPQAVATKILSMIIHQLDLTHD</sequence>
<evidence type="ECO:0000313" key="2">
    <source>
        <dbReference type="EMBL" id="SIR94605.1"/>
    </source>
</evidence>
<reference evidence="3" key="1">
    <citation type="submission" date="2017-01" db="EMBL/GenBank/DDBJ databases">
        <authorList>
            <person name="Varghese N."/>
            <person name="Submissions S."/>
        </authorList>
    </citation>
    <scope>NUCLEOTIDE SEQUENCE [LARGE SCALE GENOMIC DNA]</scope>
    <source>
        <strain evidence="3">DSM 21768</strain>
    </source>
</reference>
<dbReference type="AlphaFoldDB" id="A0A1N7F318"/>
<dbReference type="InterPro" id="IPR000073">
    <property type="entry name" value="AB_hydrolase_1"/>
</dbReference>
<proteinExistence type="predicted"/>
<keyword evidence="3" id="KW-1185">Reference proteome</keyword>